<dbReference type="EMBL" id="FQYT01000005">
    <property type="protein sequence ID" value="SHI64296.1"/>
    <property type="molecule type" value="Genomic_DNA"/>
</dbReference>
<protein>
    <submittedName>
        <fullName evidence="2">Septum formation initiator</fullName>
    </submittedName>
</protein>
<dbReference type="RefSeq" id="WP_073992864.1">
    <property type="nucleotide sequence ID" value="NZ_FQYT01000005.1"/>
</dbReference>
<proteinExistence type="predicted"/>
<feature type="coiled-coil region" evidence="1">
    <location>
        <begin position="40"/>
        <end position="67"/>
    </location>
</feature>
<reference evidence="2 3" key="1">
    <citation type="submission" date="2016-11" db="EMBL/GenBank/DDBJ databases">
        <authorList>
            <person name="Jaros S."/>
            <person name="Januszkiewicz K."/>
            <person name="Wedrychowicz H."/>
        </authorList>
    </citation>
    <scope>NUCLEOTIDE SEQUENCE [LARGE SCALE GENOMIC DNA]</scope>
    <source>
        <strain evidence="2 3">DSM 15970</strain>
    </source>
</reference>
<organism evidence="2 3">
    <name type="scientific">Parasporobacterium paucivorans DSM 15970</name>
    <dbReference type="NCBI Taxonomy" id="1122934"/>
    <lineage>
        <taxon>Bacteria</taxon>
        <taxon>Bacillati</taxon>
        <taxon>Bacillota</taxon>
        <taxon>Clostridia</taxon>
        <taxon>Lachnospirales</taxon>
        <taxon>Lachnospiraceae</taxon>
        <taxon>Parasporobacterium</taxon>
    </lineage>
</organism>
<keyword evidence="3" id="KW-1185">Reference proteome</keyword>
<evidence type="ECO:0000256" key="1">
    <source>
        <dbReference type="SAM" id="Coils"/>
    </source>
</evidence>
<gene>
    <name evidence="2" type="ORF">SAMN02745691_00585</name>
</gene>
<dbReference type="AlphaFoldDB" id="A0A1M6CTJ3"/>
<sequence>MRKYGKKRSRNRLGIFSIAIVVLLMGTVLTTKMVYLHNRNVEMNEQKAELQGLLEDETLRKDDLEKERIYVQTKKYIEEKAYGLGYLYPDEIIFKPTEK</sequence>
<evidence type="ECO:0000313" key="2">
    <source>
        <dbReference type="EMBL" id="SHI64296.1"/>
    </source>
</evidence>
<dbReference type="InterPro" id="IPR007060">
    <property type="entry name" value="FtsL/DivIC"/>
</dbReference>
<dbReference type="STRING" id="1122934.SAMN02745691_00585"/>
<accession>A0A1M6CTJ3</accession>
<evidence type="ECO:0000313" key="3">
    <source>
        <dbReference type="Proteomes" id="UP000184342"/>
    </source>
</evidence>
<dbReference type="Pfam" id="PF04977">
    <property type="entry name" value="DivIC"/>
    <property type="match status" value="1"/>
</dbReference>
<dbReference type="Proteomes" id="UP000184342">
    <property type="component" value="Unassembled WGS sequence"/>
</dbReference>
<dbReference type="OrthoDB" id="1771181at2"/>
<name>A0A1M6CTJ3_9FIRM</name>
<keyword evidence="1" id="KW-0175">Coiled coil</keyword>